<dbReference type="RefSeq" id="WP_155709992.1">
    <property type="nucleotide sequence ID" value="NZ_BMWU01000002.1"/>
</dbReference>
<dbReference type="Pfam" id="PF08534">
    <property type="entry name" value="Redoxin"/>
    <property type="match status" value="1"/>
</dbReference>
<gene>
    <name evidence="5" type="ORF">GJV26_17720</name>
</gene>
<dbReference type="PANTHER" id="PTHR42852:SF13">
    <property type="entry name" value="PROTEIN DIPZ"/>
    <property type="match status" value="1"/>
</dbReference>
<dbReference type="GO" id="GO:0017004">
    <property type="term" value="P:cytochrome complex assembly"/>
    <property type="evidence" value="ECO:0007669"/>
    <property type="project" value="UniProtKB-KW"/>
</dbReference>
<evidence type="ECO:0000259" key="4">
    <source>
        <dbReference type="PROSITE" id="PS51352"/>
    </source>
</evidence>
<protein>
    <submittedName>
        <fullName evidence="5">Redoxin family protein</fullName>
    </submittedName>
</protein>
<dbReference type="GO" id="GO:0015036">
    <property type="term" value="F:disulfide oxidoreductase activity"/>
    <property type="evidence" value="ECO:0007669"/>
    <property type="project" value="UniProtKB-ARBA"/>
</dbReference>
<dbReference type="GO" id="GO:0030313">
    <property type="term" value="C:cell envelope"/>
    <property type="evidence" value="ECO:0007669"/>
    <property type="project" value="UniProtKB-SubCell"/>
</dbReference>
<dbReference type="InterPro" id="IPR017937">
    <property type="entry name" value="Thioredoxin_CS"/>
</dbReference>
<dbReference type="AlphaFoldDB" id="A0A6I3XIM9"/>
<dbReference type="Gene3D" id="3.40.30.10">
    <property type="entry name" value="Glutaredoxin"/>
    <property type="match status" value="1"/>
</dbReference>
<dbReference type="InterPro" id="IPR013766">
    <property type="entry name" value="Thioredoxin_domain"/>
</dbReference>
<evidence type="ECO:0000313" key="5">
    <source>
        <dbReference type="EMBL" id="MUI14283.1"/>
    </source>
</evidence>
<proteinExistence type="predicted"/>
<dbReference type="SUPFAM" id="SSF52833">
    <property type="entry name" value="Thioredoxin-like"/>
    <property type="match status" value="1"/>
</dbReference>
<keyword evidence="6" id="KW-1185">Reference proteome</keyword>
<dbReference type="Proteomes" id="UP000431684">
    <property type="component" value="Unassembled WGS sequence"/>
</dbReference>
<comment type="caution">
    <text evidence="5">The sequence shown here is derived from an EMBL/GenBank/DDBJ whole genome shotgun (WGS) entry which is preliminary data.</text>
</comment>
<sequence>MKTSHLLACGAIAVLFGAVGAWVGINKKEPAPPVTTTIPHEQAAAGSAVVNALLSRTMPDAQGTQQALSQWKGRPLLVNFWATWCGPCVKEMPELSRLQASGQYKDLQVIGIGIDSPSNIAQFVTKFKIDYPLYVDGVAGTELSRQFGNAQGGLPFTVLIGADGQVKKTYLGLLKFDLLHKDLAAL</sequence>
<dbReference type="InterPro" id="IPR036249">
    <property type="entry name" value="Thioredoxin-like_sf"/>
</dbReference>
<dbReference type="PROSITE" id="PS00194">
    <property type="entry name" value="THIOREDOXIN_1"/>
    <property type="match status" value="1"/>
</dbReference>
<organism evidence="5 6">
    <name type="scientific">Pseudoduganella dura</name>
    <dbReference type="NCBI Taxonomy" id="321982"/>
    <lineage>
        <taxon>Bacteria</taxon>
        <taxon>Pseudomonadati</taxon>
        <taxon>Pseudomonadota</taxon>
        <taxon>Betaproteobacteria</taxon>
        <taxon>Burkholderiales</taxon>
        <taxon>Oxalobacteraceae</taxon>
        <taxon>Telluria group</taxon>
        <taxon>Pseudoduganella</taxon>
    </lineage>
</organism>
<dbReference type="InterPro" id="IPR013740">
    <property type="entry name" value="Redoxin"/>
</dbReference>
<comment type="subcellular location">
    <subcellularLocation>
        <location evidence="1">Cell envelope</location>
    </subcellularLocation>
</comment>
<keyword evidence="3" id="KW-0676">Redox-active center</keyword>
<evidence type="ECO:0000256" key="2">
    <source>
        <dbReference type="ARBA" id="ARBA00022748"/>
    </source>
</evidence>
<dbReference type="InterPro" id="IPR050553">
    <property type="entry name" value="Thioredoxin_ResA/DsbE_sf"/>
</dbReference>
<dbReference type="CDD" id="cd02966">
    <property type="entry name" value="TlpA_like_family"/>
    <property type="match status" value="1"/>
</dbReference>
<dbReference type="OrthoDB" id="9811352at2"/>
<reference evidence="5 6" key="1">
    <citation type="submission" date="2019-11" db="EMBL/GenBank/DDBJ databases">
        <title>Draft Genome Sequences of Six Type Strains of the Genus Massilia.</title>
        <authorList>
            <person name="Miess H."/>
            <person name="Frediansyah A."/>
            <person name="Goeker M."/>
            <person name="Gross H."/>
        </authorList>
    </citation>
    <scope>NUCLEOTIDE SEQUENCE [LARGE SCALE GENOMIC DNA]</scope>
    <source>
        <strain evidence="5 6">DSM 17513</strain>
    </source>
</reference>
<dbReference type="EMBL" id="WNWM01000002">
    <property type="protein sequence ID" value="MUI14283.1"/>
    <property type="molecule type" value="Genomic_DNA"/>
</dbReference>
<evidence type="ECO:0000256" key="3">
    <source>
        <dbReference type="ARBA" id="ARBA00023284"/>
    </source>
</evidence>
<accession>A0A6I3XIM9</accession>
<dbReference type="PROSITE" id="PS51352">
    <property type="entry name" value="THIOREDOXIN_2"/>
    <property type="match status" value="1"/>
</dbReference>
<feature type="domain" description="Thioredoxin" evidence="4">
    <location>
        <begin position="47"/>
        <end position="186"/>
    </location>
</feature>
<evidence type="ECO:0000313" key="6">
    <source>
        <dbReference type="Proteomes" id="UP000431684"/>
    </source>
</evidence>
<keyword evidence="2" id="KW-0201">Cytochrome c-type biogenesis</keyword>
<evidence type="ECO:0000256" key="1">
    <source>
        <dbReference type="ARBA" id="ARBA00004196"/>
    </source>
</evidence>
<dbReference type="PANTHER" id="PTHR42852">
    <property type="entry name" value="THIOL:DISULFIDE INTERCHANGE PROTEIN DSBE"/>
    <property type="match status" value="1"/>
</dbReference>
<name>A0A6I3XIM9_9BURK</name>